<dbReference type="EMBL" id="BKAU01000005">
    <property type="protein sequence ID" value="GEP98111.1"/>
    <property type="molecule type" value="Genomic_DNA"/>
</dbReference>
<evidence type="ECO:0000313" key="4">
    <source>
        <dbReference type="Proteomes" id="UP000321436"/>
    </source>
</evidence>
<name>A0A512RQY3_9BACT</name>
<dbReference type="PANTHER" id="PTHR40606:SF1">
    <property type="entry name" value="UPF0339 PROTEIN YEGP"/>
    <property type="match status" value="1"/>
</dbReference>
<dbReference type="PANTHER" id="PTHR40606">
    <property type="match status" value="1"/>
</dbReference>
<feature type="domain" description="DUF1508" evidence="2">
    <location>
        <begin position="10"/>
        <end position="56"/>
    </location>
</feature>
<dbReference type="OrthoDB" id="9802792at2"/>
<evidence type="ECO:0000256" key="1">
    <source>
        <dbReference type="SAM" id="MobiDB-lite"/>
    </source>
</evidence>
<proteinExistence type="predicted"/>
<dbReference type="Gene3D" id="2.30.29.80">
    <property type="match status" value="1"/>
</dbReference>
<comment type="caution">
    <text evidence="3">The sequence shown here is derived from an EMBL/GenBank/DDBJ whole genome shotgun (WGS) entry which is preliminary data.</text>
</comment>
<sequence>MGKFIISTRSNGEFQFVLKAGNHETILTSEGYTAKAGCQNGIESVKKNSTNEGNYDKKVSANGKHYFTLKAANSQVIGTSEMYESSNSRDNGIASVMKNAPGAEVEEKL</sequence>
<organism evidence="3 4">
    <name type="scientific">Chitinophaga cymbidii</name>
    <dbReference type="NCBI Taxonomy" id="1096750"/>
    <lineage>
        <taxon>Bacteria</taxon>
        <taxon>Pseudomonadati</taxon>
        <taxon>Bacteroidota</taxon>
        <taxon>Chitinophagia</taxon>
        <taxon>Chitinophagales</taxon>
        <taxon>Chitinophagaceae</taxon>
        <taxon>Chitinophaga</taxon>
    </lineage>
</organism>
<protein>
    <submittedName>
        <fullName evidence="3">UPF0339 protein</fullName>
    </submittedName>
</protein>
<dbReference type="InterPro" id="IPR051141">
    <property type="entry name" value="UPF0339_domain"/>
</dbReference>
<dbReference type="InterPro" id="IPR036913">
    <property type="entry name" value="YegP-like_sf"/>
</dbReference>
<feature type="domain" description="DUF1508" evidence="2">
    <location>
        <begin position="61"/>
        <end position="107"/>
    </location>
</feature>
<accession>A0A512RQY3</accession>
<dbReference type="Pfam" id="PF07411">
    <property type="entry name" value="DUF1508"/>
    <property type="match status" value="2"/>
</dbReference>
<gene>
    <name evidence="3" type="ORF">CCY01nite_43710</name>
</gene>
<feature type="region of interest" description="Disordered" evidence="1">
    <location>
        <begin position="84"/>
        <end position="109"/>
    </location>
</feature>
<dbReference type="Proteomes" id="UP000321436">
    <property type="component" value="Unassembled WGS sequence"/>
</dbReference>
<keyword evidence="4" id="KW-1185">Reference proteome</keyword>
<dbReference type="InterPro" id="IPR010879">
    <property type="entry name" value="DUF1508"/>
</dbReference>
<dbReference type="SUPFAM" id="SSF160113">
    <property type="entry name" value="YegP-like"/>
    <property type="match status" value="2"/>
</dbReference>
<evidence type="ECO:0000259" key="2">
    <source>
        <dbReference type="Pfam" id="PF07411"/>
    </source>
</evidence>
<evidence type="ECO:0000313" key="3">
    <source>
        <dbReference type="EMBL" id="GEP98111.1"/>
    </source>
</evidence>
<dbReference type="RefSeq" id="WP_146866330.1">
    <property type="nucleotide sequence ID" value="NZ_BKAU01000005.1"/>
</dbReference>
<reference evidence="3 4" key="1">
    <citation type="submission" date="2019-07" db="EMBL/GenBank/DDBJ databases">
        <title>Whole genome shotgun sequence of Chitinophaga cymbidii NBRC 109752.</title>
        <authorList>
            <person name="Hosoyama A."/>
            <person name="Uohara A."/>
            <person name="Ohji S."/>
            <person name="Ichikawa N."/>
        </authorList>
    </citation>
    <scope>NUCLEOTIDE SEQUENCE [LARGE SCALE GENOMIC DNA]</scope>
    <source>
        <strain evidence="3 4">NBRC 109752</strain>
    </source>
</reference>
<dbReference type="AlphaFoldDB" id="A0A512RQY3"/>